<gene>
    <name evidence="9" type="primary">METTL1</name>
    <name evidence="11" type="ORF">Celaphus_00011654</name>
</gene>
<comment type="function">
    <text evidence="9">Catalyzes the formation of N(7)-methylguanine at position 46 (m7G46) in tRNA.</text>
</comment>
<feature type="binding site" evidence="9">
    <location>
        <position position="85"/>
    </location>
    <ligand>
        <name>S-adenosyl-L-methionine</name>
        <dbReference type="ChEBI" id="CHEBI:59789"/>
    </ligand>
</feature>
<evidence type="ECO:0000313" key="11">
    <source>
        <dbReference type="EMBL" id="OWK16649.1"/>
    </source>
</evidence>
<feature type="compositionally biased region" description="Basic and acidic residues" evidence="10">
    <location>
        <begin position="34"/>
        <end position="44"/>
    </location>
</feature>
<keyword evidence="6 9" id="KW-0819">tRNA processing</keyword>
<feature type="modified residue" description="Phosphoserine; by PKB and RPS6KA3" evidence="9">
    <location>
        <position position="28"/>
    </location>
</feature>
<keyword evidence="7 9" id="KW-0694">RNA-binding</keyword>
<organism evidence="11 12">
    <name type="scientific">Cervus elaphus hippelaphus</name>
    <name type="common">European red deer</name>
    <dbReference type="NCBI Taxonomy" id="46360"/>
    <lineage>
        <taxon>Eukaryota</taxon>
        <taxon>Metazoa</taxon>
        <taxon>Chordata</taxon>
        <taxon>Craniata</taxon>
        <taxon>Vertebrata</taxon>
        <taxon>Euteleostomi</taxon>
        <taxon>Mammalia</taxon>
        <taxon>Eutheria</taxon>
        <taxon>Laurasiatheria</taxon>
        <taxon>Artiodactyla</taxon>
        <taxon>Ruminantia</taxon>
        <taxon>Pecora</taxon>
        <taxon>Cervidae</taxon>
        <taxon>Cervinae</taxon>
        <taxon>Cervus</taxon>
    </lineage>
</organism>
<dbReference type="UniPathway" id="UPA00989"/>
<sequence length="330" mass="36481">MAGTEAGDAAGAEAPQPQKRYYRQRAHSNPMADHTLRYPVKPEDMDWSELYPEFFAPPPQNQSHDDPKDEKEKGAQAQVEFADIGCGYGGLLVELSPLFPDTLILGLEIRVKVSDYVQDRIRALRAAPGGGFQNIACLRSNAMKHLPNFFRKGQLAKMFFLFPDPHFKRTKHKWRIISPTLLAEYAYVLRVGVSREQEGGQGKGSNKGLSNREFSGGFAGDSPPSPSPCCPAARSAPCRVTLPAQGLVYTITDVPELHEWMCTHFEGHPLFQRVPLEELSEDPIVGHLGTSTEEGKKVLRNGGKNFPAIFRRIQDPSLQAVTPTPTPPGH</sequence>
<evidence type="ECO:0000256" key="3">
    <source>
        <dbReference type="ARBA" id="ARBA00022603"/>
    </source>
</evidence>
<evidence type="ECO:0000256" key="5">
    <source>
        <dbReference type="ARBA" id="ARBA00022691"/>
    </source>
</evidence>
<dbReference type="GO" id="GO:0000049">
    <property type="term" value="F:tRNA binding"/>
    <property type="evidence" value="ECO:0007669"/>
    <property type="project" value="UniProtKB-UniRule"/>
</dbReference>
<dbReference type="InterPro" id="IPR029063">
    <property type="entry name" value="SAM-dependent_MTases_sf"/>
</dbReference>
<dbReference type="PANTHER" id="PTHR23417:SF16">
    <property type="entry name" value="TRNA (GUANINE-N(7)-)-METHYLTRANSFERASE"/>
    <property type="match status" value="1"/>
</dbReference>
<feature type="region of interest" description="Disordered" evidence="10">
    <location>
        <begin position="197"/>
        <end position="227"/>
    </location>
</feature>
<comment type="catalytic activity">
    <reaction evidence="1 9">
        <text>guanosine(46) in tRNA + S-adenosyl-L-methionine = N(7)-methylguanosine(46) in tRNA + S-adenosyl-L-homocysteine</text>
        <dbReference type="Rhea" id="RHEA:42708"/>
        <dbReference type="Rhea" id="RHEA-COMP:10188"/>
        <dbReference type="Rhea" id="RHEA-COMP:10189"/>
        <dbReference type="ChEBI" id="CHEBI:57856"/>
        <dbReference type="ChEBI" id="CHEBI:59789"/>
        <dbReference type="ChEBI" id="CHEBI:74269"/>
        <dbReference type="ChEBI" id="CHEBI:74480"/>
        <dbReference type="EC" id="2.1.1.33"/>
    </reaction>
</comment>
<keyword evidence="12" id="KW-1185">Reference proteome</keyword>
<evidence type="ECO:0000256" key="8">
    <source>
        <dbReference type="ARBA" id="ARBA00023242"/>
    </source>
</evidence>
<proteinExistence type="inferred from homology"/>
<dbReference type="InterPro" id="IPR025763">
    <property type="entry name" value="Trm8_euk"/>
</dbReference>
<evidence type="ECO:0000256" key="6">
    <source>
        <dbReference type="ARBA" id="ARBA00022694"/>
    </source>
</evidence>
<comment type="subunit">
    <text evidence="9">Forms a complex with WDR4.</text>
</comment>
<feature type="compositionally biased region" description="Basic and acidic residues" evidence="10">
    <location>
        <begin position="63"/>
        <end position="74"/>
    </location>
</feature>
<comment type="pathway">
    <text evidence="9">tRNA modification; N(7)-methylguanine-tRNA biosynthesis.</text>
</comment>
<dbReference type="PROSITE" id="PS51625">
    <property type="entry name" value="SAM_MT_TRMB"/>
    <property type="match status" value="1"/>
</dbReference>
<evidence type="ECO:0000256" key="2">
    <source>
        <dbReference type="ARBA" id="ARBA00022555"/>
    </source>
</evidence>
<reference evidence="11 12" key="1">
    <citation type="journal article" date="2018" name="Mol. Genet. Genomics">
        <title>The red deer Cervus elaphus genome CerEla1.0: sequencing, annotating, genes, and chromosomes.</title>
        <authorList>
            <person name="Bana N.A."/>
            <person name="Nyiri A."/>
            <person name="Nagy J."/>
            <person name="Frank K."/>
            <person name="Nagy T."/>
            <person name="Steger V."/>
            <person name="Schiller M."/>
            <person name="Lakatos P."/>
            <person name="Sugar L."/>
            <person name="Horn P."/>
            <person name="Barta E."/>
            <person name="Orosz L."/>
        </authorList>
    </citation>
    <scope>NUCLEOTIDE SEQUENCE [LARGE SCALE GENOMIC DNA]</scope>
    <source>
        <strain evidence="11">Hungarian</strain>
    </source>
</reference>
<evidence type="ECO:0000313" key="12">
    <source>
        <dbReference type="Proteomes" id="UP000242450"/>
    </source>
</evidence>
<dbReference type="Proteomes" id="UP000242450">
    <property type="component" value="Chromosome 3"/>
</dbReference>
<dbReference type="EC" id="2.1.1.33" evidence="9"/>
<name>A0A212DEJ5_CEREH</name>
<evidence type="ECO:0000256" key="7">
    <source>
        <dbReference type="ARBA" id="ARBA00022884"/>
    </source>
</evidence>
<feature type="compositionally biased region" description="Low complexity" evidence="10">
    <location>
        <begin position="1"/>
        <end position="14"/>
    </location>
</feature>
<accession>A0A212DEJ5</accession>
<dbReference type="GO" id="GO:0043527">
    <property type="term" value="C:tRNA methyltransferase complex"/>
    <property type="evidence" value="ECO:0007669"/>
    <property type="project" value="TreeGrafter"/>
</dbReference>
<dbReference type="OrthoDB" id="47276at2759"/>
<evidence type="ECO:0000256" key="1">
    <source>
        <dbReference type="ARBA" id="ARBA00000142"/>
    </source>
</evidence>
<protein>
    <recommendedName>
        <fullName evidence="9">tRNA (guanine-N(7)-)-methyltransferase</fullName>
        <ecNumber evidence="9">2.1.1.33</ecNumber>
    </recommendedName>
    <alternativeName>
        <fullName evidence="9">Methyltransferase-like protein 1</fullName>
    </alternativeName>
    <alternativeName>
        <fullName evidence="9">tRNA (guanine(46)-N(7))-methyltransferase</fullName>
    </alternativeName>
    <alternativeName>
        <fullName evidence="9">tRNA(m7G46)-methyltransferase</fullName>
    </alternativeName>
</protein>
<evidence type="ECO:0000256" key="9">
    <source>
        <dbReference type="HAMAP-Rule" id="MF_03055"/>
    </source>
</evidence>
<evidence type="ECO:0000256" key="4">
    <source>
        <dbReference type="ARBA" id="ARBA00022679"/>
    </source>
</evidence>
<feature type="binding site" evidence="9">
    <location>
        <begin position="292"/>
        <end position="294"/>
    </location>
    <ligand>
        <name>S-adenosyl-L-methionine</name>
        <dbReference type="ChEBI" id="CHEBI:59789"/>
    </ligand>
</feature>
<keyword evidence="9" id="KW-0597">Phosphoprotein</keyword>
<comment type="subcellular location">
    <subcellularLocation>
        <location evidence="9">Nucleus</location>
    </subcellularLocation>
</comment>
<feature type="binding site" evidence="9">
    <location>
        <begin position="141"/>
        <end position="142"/>
    </location>
    <ligand>
        <name>S-adenosyl-L-methionine</name>
        <dbReference type="ChEBI" id="CHEBI:59789"/>
    </ligand>
</feature>
<keyword evidence="5 9" id="KW-0949">S-adenosyl-L-methionine</keyword>
<feature type="active site" evidence="9">
    <location>
        <position position="164"/>
    </location>
</feature>
<dbReference type="EMBL" id="MKHE01000003">
    <property type="protein sequence ID" value="OWK16649.1"/>
    <property type="molecule type" value="Genomic_DNA"/>
</dbReference>
<dbReference type="InterPro" id="IPR003358">
    <property type="entry name" value="tRNA_(Gua-N-7)_MeTrfase_Trmb"/>
</dbReference>
<dbReference type="GO" id="GO:0005634">
    <property type="term" value="C:nucleus"/>
    <property type="evidence" value="ECO:0007669"/>
    <property type="project" value="UniProtKB-SubCell"/>
</dbReference>
<comment type="similarity">
    <text evidence="9">Belongs to the class I-like SAM-binding methyltransferase superfamily. TrmB family.</text>
</comment>
<keyword evidence="2 9" id="KW-0820">tRNA-binding</keyword>
<feature type="binding site" evidence="9">
    <location>
        <position position="161"/>
    </location>
    <ligand>
        <name>S-adenosyl-L-methionine</name>
        <dbReference type="ChEBI" id="CHEBI:59789"/>
    </ligand>
</feature>
<dbReference type="HAMAP" id="MF_03055">
    <property type="entry name" value="tRNA_methyltr_TrmB_euk"/>
    <property type="match status" value="1"/>
</dbReference>
<dbReference type="Pfam" id="PF02390">
    <property type="entry name" value="Methyltransf_4"/>
    <property type="match status" value="2"/>
</dbReference>
<keyword evidence="8 9" id="KW-0539">Nucleus</keyword>
<evidence type="ECO:0000256" key="10">
    <source>
        <dbReference type="SAM" id="MobiDB-lite"/>
    </source>
</evidence>
<comment type="PTM">
    <text evidence="9">Phosphorylation at Ser-28 inactivates its catalytic activity but does not affect the interaction with WDR4.</text>
</comment>
<dbReference type="Gene3D" id="3.40.50.150">
    <property type="entry name" value="Vaccinia Virus protein VP39"/>
    <property type="match status" value="1"/>
</dbReference>
<feature type="region of interest" description="Disordered" evidence="10">
    <location>
        <begin position="1"/>
        <end position="76"/>
    </location>
</feature>
<dbReference type="SUPFAM" id="SSF53335">
    <property type="entry name" value="S-adenosyl-L-methionine-dependent methyltransferases"/>
    <property type="match status" value="1"/>
</dbReference>
<dbReference type="GO" id="GO:0008176">
    <property type="term" value="F:tRNA (guanine(46)-N7)-methyltransferase activity"/>
    <property type="evidence" value="ECO:0007669"/>
    <property type="project" value="UniProtKB-UniRule"/>
</dbReference>
<dbReference type="PANTHER" id="PTHR23417">
    <property type="entry name" value="3-DEOXY-D-MANNO-OCTULOSONIC-ACID TRANSFERASE/TRNA GUANINE-N 7 - -METHYLTRANSFERASE"/>
    <property type="match status" value="1"/>
</dbReference>
<keyword evidence="4 9" id="KW-0808">Transferase</keyword>
<feature type="binding site" evidence="9">
    <location>
        <begin position="108"/>
        <end position="109"/>
    </location>
    <ligand>
        <name>S-adenosyl-L-methionine</name>
        <dbReference type="ChEBI" id="CHEBI:59789"/>
    </ligand>
</feature>
<comment type="caution">
    <text evidence="11">The sequence shown here is derived from an EMBL/GenBank/DDBJ whole genome shotgun (WGS) entry which is preliminary data.</text>
</comment>
<dbReference type="AlphaFoldDB" id="A0A212DEJ5"/>
<keyword evidence="3 9" id="KW-0489">Methyltransferase</keyword>